<evidence type="ECO:0000313" key="4">
    <source>
        <dbReference type="Proteomes" id="UP001151760"/>
    </source>
</evidence>
<feature type="domain" description="Reverse transcriptase Ty1/copia-type" evidence="2">
    <location>
        <begin position="96"/>
        <end position="148"/>
    </location>
</feature>
<evidence type="ECO:0000256" key="1">
    <source>
        <dbReference type="SAM" id="MobiDB-lite"/>
    </source>
</evidence>
<evidence type="ECO:0000259" key="2">
    <source>
        <dbReference type="Pfam" id="PF07727"/>
    </source>
</evidence>
<comment type="caution">
    <text evidence="3">The sequence shown here is derived from an EMBL/GenBank/DDBJ whole genome shotgun (WGS) entry which is preliminary data.</text>
</comment>
<dbReference type="EMBL" id="BQNB010011958">
    <property type="protein sequence ID" value="GJS97382.1"/>
    <property type="molecule type" value="Genomic_DNA"/>
</dbReference>
<dbReference type="InterPro" id="IPR013103">
    <property type="entry name" value="RVT_2"/>
</dbReference>
<sequence length="366" mass="40772">MQTEHTNSTNSINTVSTPVSTAGTSFDNDVPSPPVNTDGPSVSTANAFEEHLIERFSPFKNTFILPPVPNVSSMDKIGIFGNAYDDEDLEEQVDMNNIEEEVYVCQPLGFEDPHIPDKVYKVEKALYGLHQAPRAWYETLSTYLLDNGSTEEGMDLYHAKHTYVVEDTEKRIFRYLKGQPKLGLWYPRDSPFNLEAFSDSDYAGASLDRKSTIGGKSKEVGTPRYLSLVVPLKKVGNEAVHKELGDRMERAATTASSLEVEQDSVNAVRHQLVLPVQVPAVEGDSINTSIKESDGFAEIIDFLKASSAHYALTVNPTIYTYCIEQFWATAKVQTVNGVRQLQALVDKKRVIVTELSIRRDLQLDDA</sequence>
<reference evidence="3" key="1">
    <citation type="journal article" date="2022" name="Int. J. Mol. Sci.">
        <title>Draft Genome of Tanacetum Coccineum: Genomic Comparison of Closely Related Tanacetum-Family Plants.</title>
        <authorList>
            <person name="Yamashiro T."/>
            <person name="Shiraishi A."/>
            <person name="Nakayama K."/>
            <person name="Satake H."/>
        </authorList>
    </citation>
    <scope>NUCLEOTIDE SEQUENCE</scope>
</reference>
<keyword evidence="4" id="KW-1185">Reference proteome</keyword>
<accession>A0ABQ5A517</accession>
<evidence type="ECO:0000313" key="3">
    <source>
        <dbReference type="EMBL" id="GJS97382.1"/>
    </source>
</evidence>
<feature type="region of interest" description="Disordered" evidence="1">
    <location>
        <begin position="1"/>
        <end position="43"/>
    </location>
</feature>
<protein>
    <submittedName>
        <fullName evidence="3">Ribonuclease H-like domain-containing protein</fullName>
    </submittedName>
</protein>
<feature type="compositionally biased region" description="Low complexity" evidence="1">
    <location>
        <begin position="1"/>
        <end position="21"/>
    </location>
</feature>
<name>A0ABQ5A517_9ASTR</name>
<proteinExistence type="predicted"/>
<gene>
    <name evidence="3" type="ORF">Tco_0804350</name>
</gene>
<organism evidence="3 4">
    <name type="scientific">Tanacetum coccineum</name>
    <dbReference type="NCBI Taxonomy" id="301880"/>
    <lineage>
        <taxon>Eukaryota</taxon>
        <taxon>Viridiplantae</taxon>
        <taxon>Streptophyta</taxon>
        <taxon>Embryophyta</taxon>
        <taxon>Tracheophyta</taxon>
        <taxon>Spermatophyta</taxon>
        <taxon>Magnoliopsida</taxon>
        <taxon>eudicotyledons</taxon>
        <taxon>Gunneridae</taxon>
        <taxon>Pentapetalae</taxon>
        <taxon>asterids</taxon>
        <taxon>campanulids</taxon>
        <taxon>Asterales</taxon>
        <taxon>Asteraceae</taxon>
        <taxon>Asteroideae</taxon>
        <taxon>Anthemideae</taxon>
        <taxon>Anthemidinae</taxon>
        <taxon>Tanacetum</taxon>
    </lineage>
</organism>
<dbReference type="Proteomes" id="UP001151760">
    <property type="component" value="Unassembled WGS sequence"/>
</dbReference>
<dbReference type="Pfam" id="PF07727">
    <property type="entry name" value="RVT_2"/>
    <property type="match status" value="1"/>
</dbReference>
<reference evidence="3" key="2">
    <citation type="submission" date="2022-01" db="EMBL/GenBank/DDBJ databases">
        <authorList>
            <person name="Yamashiro T."/>
            <person name="Shiraishi A."/>
            <person name="Satake H."/>
            <person name="Nakayama K."/>
        </authorList>
    </citation>
    <scope>NUCLEOTIDE SEQUENCE</scope>
</reference>